<protein>
    <submittedName>
        <fullName evidence="1">Uncharacterized protein</fullName>
    </submittedName>
</protein>
<organism evidence="1 2">
    <name type="scientific">Caenorhabditis japonica</name>
    <dbReference type="NCBI Taxonomy" id="281687"/>
    <lineage>
        <taxon>Eukaryota</taxon>
        <taxon>Metazoa</taxon>
        <taxon>Ecdysozoa</taxon>
        <taxon>Nematoda</taxon>
        <taxon>Chromadorea</taxon>
        <taxon>Rhabditida</taxon>
        <taxon>Rhabditina</taxon>
        <taxon>Rhabditomorpha</taxon>
        <taxon>Rhabditoidea</taxon>
        <taxon>Rhabditidae</taxon>
        <taxon>Peloderinae</taxon>
        <taxon>Caenorhabditis</taxon>
    </lineage>
</organism>
<evidence type="ECO:0000313" key="2">
    <source>
        <dbReference type="Proteomes" id="UP000005237"/>
    </source>
</evidence>
<dbReference type="EnsemblMetazoa" id="CJA11452.1">
    <property type="protein sequence ID" value="CJA11452.1"/>
    <property type="gene ID" value="WBGene00130656"/>
</dbReference>
<evidence type="ECO:0000313" key="1">
    <source>
        <dbReference type="EnsemblMetazoa" id="CJA11452.1"/>
    </source>
</evidence>
<keyword evidence="2" id="KW-1185">Reference proteome</keyword>
<name>A0A8R1HUL3_CAEJA</name>
<reference evidence="2" key="1">
    <citation type="submission" date="2010-08" db="EMBL/GenBank/DDBJ databases">
        <authorList>
            <consortium name="Caenorhabditis japonica Sequencing Consortium"/>
            <person name="Wilson R.K."/>
        </authorList>
    </citation>
    <scope>NUCLEOTIDE SEQUENCE [LARGE SCALE GENOMIC DNA]</scope>
    <source>
        <strain evidence="2">DF5081</strain>
    </source>
</reference>
<proteinExistence type="predicted"/>
<dbReference type="AlphaFoldDB" id="A0A8R1HUL3"/>
<dbReference type="Proteomes" id="UP000005237">
    <property type="component" value="Unassembled WGS sequence"/>
</dbReference>
<reference evidence="1" key="2">
    <citation type="submission" date="2022-06" db="UniProtKB">
        <authorList>
            <consortium name="EnsemblMetazoa"/>
        </authorList>
    </citation>
    <scope>IDENTIFICATION</scope>
    <source>
        <strain evidence="1">DF5081</strain>
    </source>
</reference>
<sequence>MSSSIKAFFSKNRRRSKREDCYKVDEFEDEREQKEDDTEETRPLIVYTFLGIARRRDSPAQIAHAAMWLQEITWHVFQPEDISPLHAECVCTMPDDESFYFTFQLNPTVTDEKKEAVEALFEGKNQEQNNYQVCDRKKLEMLNRLGREMMFMRSERPIDGEDVVKIAVVQKLKENLMEEKYRRPGYRIQDVSYIEFNVWKVEEEERELVDNVTFEKFYLMDNEAYNAICKEFKNPDYQAHKDGIDKAMIDCMLPK</sequence>
<accession>A0A8R1HUL3</accession>